<dbReference type="SUPFAM" id="SSF56519">
    <property type="entry name" value="Penicillin binding protein dimerisation domain"/>
    <property type="match status" value="1"/>
</dbReference>
<dbReference type="Gene3D" id="3.40.710.10">
    <property type="entry name" value="DD-peptidase/beta-lactamase superfamily"/>
    <property type="match status" value="1"/>
</dbReference>
<feature type="domain" description="Penicillin-binding protein transpeptidase" evidence="2">
    <location>
        <begin position="173"/>
        <end position="487"/>
    </location>
</feature>
<dbReference type="Pfam" id="PF00905">
    <property type="entry name" value="Transpeptidase"/>
    <property type="match status" value="1"/>
</dbReference>
<dbReference type="Gene3D" id="3.90.1310.10">
    <property type="entry name" value="Penicillin-binding protein 2a (Domain 2)"/>
    <property type="match status" value="1"/>
</dbReference>
<evidence type="ECO:0000313" key="5">
    <source>
        <dbReference type="Proteomes" id="UP000030635"/>
    </source>
</evidence>
<dbReference type="STRING" id="1561.NPD11_2221"/>
<proteinExistence type="predicted"/>
<evidence type="ECO:0000256" key="1">
    <source>
        <dbReference type="SAM" id="Phobius"/>
    </source>
</evidence>
<dbReference type="InterPro" id="IPR036138">
    <property type="entry name" value="PBP_dimer_sf"/>
</dbReference>
<protein>
    <submittedName>
        <fullName evidence="4">Penicillin binding transpeptidase domain protein</fullName>
    </submittedName>
</protein>
<keyword evidence="5" id="KW-1185">Reference proteome</keyword>
<dbReference type="OrthoDB" id="9766847at2"/>
<evidence type="ECO:0000313" key="4">
    <source>
        <dbReference type="EMBL" id="AIY83796.1"/>
    </source>
</evidence>
<keyword evidence="1" id="KW-0472">Membrane</keyword>
<dbReference type="InterPro" id="IPR054120">
    <property type="entry name" value="PBPA_dimer"/>
</dbReference>
<dbReference type="InterPro" id="IPR001460">
    <property type="entry name" value="PCN-bd_Tpept"/>
</dbReference>
<dbReference type="PANTHER" id="PTHR30627:SF24">
    <property type="entry name" value="PENICILLIN-BINDING PROTEIN 4B"/>
    <property type="match status" value="1"/>
</dbReference>
<sequence>MKDDIKKSVTKVMMVFLFCLIALITYIAYFQAFKAPDIAAKPGNQRAWAVRNRVLRGTIYDRNNNVIAKSVREKNNVQKRVYPDGAVFAAPIGFMDSRFGGSGLEAAYDKQLTTTSNMTASFKKLIDDPSIANLKAAFFDRKDDKDRQGNSVVTTLDSKLQKVAYNALGNDRGAVVALDPKTGNVLAMVSKPTYNPNNLAEEMKKANSGDLEHSILLNRAIQGQYPPGSTFKVVTTASALDNIPGVQNKTFTDNGVLKFEGGGKELHNSGDASYGRLDLKKAFVVSSNVVYGTLAMDLGNSKLMKTAEGFGFNEQIPANGFTIGKSTFPELTYSGDIARSGIGQSTVIVNPMQMALVASAVANNGVIMQPNLVSKVVDKDGTTIEVEKPKEYQRAMSEDDAATIKSYMKALVDKNIQSGTWSYLQGTGTAGKTGTADHNLPNGQPAPPHSWFICFAPADNPKIAVAVIVENGGYGAKKAASVAGKVINAELNK</sequence>
<dbReference type="RefSeq" id="WP_039311814.1">
    <property type="nucleotide sequence ID" value="NZ_CP006905.1"/>
</dbReference>
<reference evidence="4 5" key="1">
    <citation type="journal article" date="2015" name="Infect. Genet. Evol.">
        <title>Genomic sequences of six botulinum neurotoxin-producing strains representing three clostridial species illustrate the mobility and diversity of botulinum neurotoxin genes.</title>
        <authorList>
            <person name="Smith T.J."/>
            <person name="Hill K.K."/>
            <person name="Xie G."/>
            <person name="Foley B.T."/>
            <person name="Williamson C.H."/>
            <person name="Foster J.T."/>
            <person name="Johnson S.L."/>
            <person name="Chertkov O."/>
            <person name="Teshima H."/>
            <person name="Gibbons H.S."/>
            <person name="Johnsky L.A."/>
            <person name="Karavis M.A."/>
            <person name="Smith L.A."/>
        </authorList>
    </citation>
    <scope>NUCLEOTIDE SEQUENCE [LARGE SCALE GENOMIC DNA]</scope>
    <source>
        <strain evidence="4">Sullivan</strain>
    </source>
</reference>
<name>A0A0A7FYD8_9CLOT</name>
<evidence type="ECO:0000259" key="3">
    <source>
        <dbReference type="Pfam" id="PF21922"/>
    </source>
</evidence>
<keyword evidence="1" id="KW-1133">Transmembrane helix</keyword>
<dbReference type="GO" id="GO:0008658">
    <property type="term" value="F:penicillin binding"/>
    <property type="evidence" value="ECO:0007669"/>
    <property type="project" value="InterPro"/>
</dbReference>
<dbReference type="AlphaFoldDB" id="A0A0A7FYD8"/>
<dbReference type="EMBL" id="CP006905">
    <property type="protein sequence ID" value="AIY83796.1"/>
    <property type="molecule type" value="Genomic_DNA"/>
</dbReference>
<gene>
    <name evidence="4" type="ORF">U729_772</name>
</gene>
<dbReference type="PANTHER" id="PTHR30627">
    <property type="entry name" value="PEPTIDOGLYCAN D,D-TRANSPEPTIDASE"/>
    <property type="match status" value="1"/>
</dbReference>
<dbReference type="KEGG" id="cbv:U729_772"/>
<dbReference type="HOGENOM" id="CLU_009289_1_0_9"/>
<dbReference type="Proteomes" id="UP000030635">
    <property type="component" value="Chromosome"/>
</dbReference>
<feature type="transmembrane region" description="Helical" evidence="1">
    <location>
        <begin position="12"/>
        <end position="32"/>
    </location>
</feature>
<dbReference type="SUPFAM" id="SSF56601">
    <property type="entry name" value="beta-lactamase/transpeptidase-like"/>
    <property type="match status" value="1"/>
</dbReference>
<keyword evidence="1" id="KW-0812">Transmembrane</keyword>
<dbReference type="InterPro" id="IPR012338">
    <property type="entry name" value="Beta-lactam/transpept-like"/>
</dbReference>
<dbReference type="eggNOG" id="COG0768">
    <property type="taxonomic scope" value="Bacteria"/>
</dbReference>
<dbReference type="GO" id="GO:0071555">
    <property type="term" value="P:cell wall organization"/>
    <property type="evidence" value="ECO:0007669"/>
    <property type="project" value="TreeGrafter"/>
</dbReference>
<evidence type="ECO:0000259" key="2">
    <source>
        <dbReference type="Pfam" id="PF00905"/>
    </source>
</evidence>
<dbReference type="InterPro" id="IPR050515">
    <property type="entry name" value="Beta-lactam/transpept"/>
</dbReference>
<feature type="domain" description="Penicillin binding protein A dimerisation" evidence="3">
    <location>
        <begin position="56"/>
        <end position="119"/>
    </location>
</feature>
<accession>A0A0A7FYD8</accession>
<organism evidence="4 5">
    <name type="scientific">Clostridium baratii str. Sullivan</name>
    <dbReference type="NCBI Taxonomy" id="1415775"/>
    <lineage>
        <taxon>Bacteria</taxon>
        <taxon>Bacillati</taxon>
        <taxon>Bacillota</taxon>
        <taxon>Clostridia</taxon>
        <taxon>Eubacteriales</taxon>
        <taxon>Clostridiaceae</taxon>
        <taxon>Clostridium</taxon>
    </lineage>
</organism>
<dbReference type="GO" id="GO:0005886">
    <property type="term" value="C:plasma membrane"/>
    <property type="evidence" value="ECO:0007669"/>
    <property type="project" value="TreeGrafter"/>
</dbReference>
<dbReference type="Pfam" id="PF21922">
    <property type="entry name" value="PBP_dimer_2"/>
    <property type="match status" value="1"/>
</dbReference>